<accession>A0A3E2NNW0</accession>
<protein>
    <submittedName>
        <fullName evidence="1">Uncharacterized protein</fullName>
    </submittedName>
</protein>
<dbReference type="RefSeq" id="WP_117383077.1">
    <property type="nucleotide sequence ID" value="NZ_QWDE01000002.1"/>
</dbReference>
<evidence type="ECO:0000313" key="2">
    <source>
        <dbReference type="Proteomes" id="UP000260823"/>
    </source>
</evidence>
<reference evidence="1 2" key="1">
    <citation type="submission" date="2018-08" db="EMBL/GenBank/DDBJ databases">
        <title>Mucilaginibacter terrae sp. nov., isolated from manganese diggings.</title>
        <authorList>
            <person name="Huang Y."/>
            <person name="Zhou Z."/>
        </authorList>
    </citation>
    <scope>NUCLEOTIDE SEQUENCE [LARGE SCALE GENOMIC DNA]</scope>
    <source>
        <strain evidence="1 2">ZH6</strain>
    </source>
</reference>
<sequence>MKKTSIKHLTFAHQSTLRSLAFYQLETGFLQERLEEVASDNTAHEVAVQVEHFQNQLIIHRNQLDRLHHRIRENLDQVAAELKLSENFIRQATVDAADQIAKDYAQEEKLFQEMRFDFYRFAEQWM</sequence>
<organism evidence="1 2">
    <name type="scientific">Mucilaginibacter terrenus</name>
    <dbReference type="NCBI Taxonomy" id="2482727"/>
    <lineage>
        <taxon>Bacteria</taxon>
        <taxon>Pseudomonadati</taxon>
        <taxon>Bacteroidota</taxon>
        <taxon>Sphingobacteriia</taxon>
        <taxon>Sphingobacteriales</taxon>
        <taxon>Sphingobacteriaceae</taxon>
        <taxon>Mucilaginibacter</taxon>
    </lineage>
</organism>
<keyword evidence="2" id="KW-1185">Reference proteome</keyword>
<dbReference type="OrthoDB" id="680366at2"/>
<name>A0A3E2NNW0_9SPHI</name>
<comment type="caution">
    <text evidence="1">The sequence shown here is derived from an EMBL/GenBank/DDBJ whole genome shotgun (WGS) entry which is preliminary data.</text>
</comment>
<dbReference type="Proteomes" id="UP000260823">
    <property type="component" value="Unassembled WGS sequence"/>
</dbReference>
<evidence type="ECO:0000313" key="1">
    <source>
        <dbReference type="EMBL" id="RFZ82674.1"/>
    </source>
</evidence>
<proteinExistence type="predicted"/>
<dbReference type="EMBL" id="QWDE01000002">
    <property type="protein sequence ID" value="RFZ82674.1"/>
    <property type="molecule type" value="Genomic_DNA"/>
</dbReference>
<gene>
    <name evidence="1" type="ORF">DYU05_10845</name>
</gene>
<dbReference type="AlphaFoldDB" id="A0A3E2NNW0"/>